<dbReference type="GO" id="GO:0015031">
    <property type="term" value="P:protein transport"/>
    <property type="evidence" value="ECO:0007669"/>
    <property type="project" value="UniProtKB-KW"/>
</dbReference>
<evidence type="ECO:0000256" key="2">
    <source>
        <dbReference type="ARBA" id="ARBA00005811"/>
    </source>
</evidence>
<gene>
    <name evidence="8" type="ORF">SAMN04488029_0084</name>
</gene>
<dbReference type="Pfam" id="PF02472">
    <property type="entry name" value="ExbD"/>
    <property type="match status" value="1"/>
</dbReference>
<dbReference type="STRING" id="692418.SAMN04488029_0084"/>
<evidence type="ECO:0000256" key="3">
    <source>
        <dbReference type="ARBA" id="ARBA00022475"/>
    </source>
</evidence>
<keyword evidence="4 7" id="KW-0812">Transmembrane</keyword>
<dbReference type="EMBL" id="FWYF01000001">
    <property type="protein sequence ID" value="SMD31748.1"/>
    <property type="molecule type" value="Genomic_DNA"/>
</dbReference>
<dbReference type="InterPro" id="IPR003400">
    <property type="entry name" value="ExbD"/>
</dbReference>
<proteinExistence type="inferred from homology"/>
<keyword evidence="9" id="KW-1185">Reference proteome</keyword>
<name>A0A1W2G5V0_REIFA</name>
<sequence>MKLKKPKLEPKVSAGSMADIAFLLLIFFLVSTRLLQDKGLMLQLPTDLEPTETPIHERNLFKVLINSKNQYLIEGQVRSDLSGLVEEIKSFVKNPNSNPTLSESPEKAIISIKTQRGAQYASFISVLDLIKESYYQLYGESVGLSSDEFRKLSKANPSELALYQKARKAFPMNISIADPDKLK</sequence>
<dbReference type="GO" id="GO:0022857">
    <property type="term" value="F:transmembrane transporter activity"/>
    <property type="evidence" value="ECO:0007669"/>
    <property type="project" value="InterPro"/>
</dbReference>
<dbReference type="AlphaFoldDB" id="A0A1W2G5V0"/>
<keyword evidence="7" id="KW-0813">Transport</keyword>
<protein>
    <submittedName>
        <fullName evidence="8">Biopolymer transport protein ExbD</fullName>
    </submittedName>
</protein>
<evidence type="ECO:0000313" key="8">
    <source>
        <dbReference type="EMBL" id="SMD31748.1"/>
    </source>
</evidence>
<keyword evidence="6" id="KW-0472">Membrane</keyword>
<keyword evidence="5" id="KW-1133">Transmembrane helix</keyword>
<accession>A0A1W2G5V0</accession>
<evidence type="ECO:0000256" key="5">
    <source>
        <dbReference type="ARBA" id="ARBA00022989"/>
    </source>
</evidence>
<keyword evidence="3" id="KW-1003">Cell membrane</keyword>
<comment type="similarity">
    <text evidence="2 7">Belongs to the ExbD/TolR family.</text>
</comment>
<reference evidence="8 9" key="1">
    <citation type="submission" date="2017-04" db="EMBL/GenBank/DDBJ databases">
        <authorList>
            <person name="Afonso C.L."/>
            <person name="Miller P.J."/>
            <person name="Scott M.A."/>
            <person name="Spackman E."/>
            <person name="Goraichik I."/>
            <person name="Dimitrov K.M."/>
            <person name="Suarez D.L."/>
            <person name="Swayne D.E."/>
        </authorList>
    </citation>
    <scope>NUCLEOTIDE SEQUENCE [LARGE SCALE GENOMIC DNA]</scope>
    <source>
        <strain evidence="8 9">DSM 26133</strain>
    </source>
</reference>
<dbReference type="PANTHER" id="PTHR30558:SF3">
    <property type="entry name" value="BIOPOLYMER TRANSPORT PROTEIN EXBD-RELATED"/>
    <property type="match status" value="1"/>
</dbReference>
<dbReference type="OrthoDB" id="9801500at2"/>
<organism evidence="8 9">
    <name type="scientific">Reichenbachiella faecimaris</name>
    <dbReference type="NCBI Taxonomy" id="692418"/>
    <lineage>
        <taxon>Bacteria</taxon>
        <taxon>Pseudomonadati</taxon>
        <taxon>Bacteroidota</taxon>
        <taxon>Cytophagia</taxon>
        <taxon>Cytophagales</taxon>
        <taxon>Reichenbachiellaceae</taxon>
        <taxon>Reichenbachiella</taxon>
    </lineage>
</organism>
<dbReference type="Proteomes" id="UP000192472">
    <property type="component" value="Unassembled WGS sequence"/>
</dbReference>
<evidence type="ECO:0000313" key="9">
    <source>
        <dbReference type="Proteomes" id="UP000192472"/>
    </source>
</evidence>
<evidence type="ECO:0000256" key="1">
    <source>
        <dbReference type="ARBA" id="ARBA00004162"/>
    </source>
</evidence>
<dbReference type="RefSeq" id="WP_084370447.1">
    <property type="nucleotide sequence ID" value="NZ_FWYF01000001.1"/>
</dbReference>
<dbReference type="PANTHER" id="PTHR30558">
    <property type="entry name" value="EXBD MEMBRANE COMPONENT OF PMF-DRIVEN MACROMOLECULE IMPORT SYSTEM"/>
    <property type="match status" value="1"/>
</dbReference>
<dbReference type="GO" id="GO:0005886">
    <property type="term" value="C:plasma membrane"/>
    <property type="evidence" value="ECO:0007669"/>
    <property type="project" value="UniProtKB-SubCell"/>
</dbReference>
<keyword evidence="7" id="KW-0653">Protein transport</keyword>
<evidence type="ECO:0000256" key="7">
    <source>
        <dbReference type="RuleBase" id="RU003879"/>
    </source>
</evidence>
<evidence type="ECO:0000256" key="4">
    <source>
        <dbReference type="ARBA" id="ARBA00022692"/>
    </source>
</evidence>
<comment type="subcellular location">
    <subcellularLocation>
        <location evidence="1">Cell membrane</location>
        <topology evidence="1">Single-pass membrane protein</topology>
    </subcellularLocation>
    <subcellularLocation>
        <location evidence="7">Cell membrane</location>
        <topology evidence="7">Single-pass type II membrane protein</topology>
    </subcellularLocation>
</comment>
<evidence type="ECO:0000256" key="6">
    <source>
        <dbReference type="ARBA" id="ARBA00023136"/>
    </source>
</evidence>